<dbReference type="InterPro" id="IPR036899">
    <property type="entry name" value="Ribosomal_uL13_sf"/>
</dbReference>
<dbReference type="SUPFAM" id="SSF52161">
    <property type="entry name" value="Ribosomal protein L13"/>
    <property type="match status" value="1"/>
</dbReference>
<comment type="subunit">
    <text evidence="4">Part of the 50S ribosomal subunit.</text>
</comment>
<keyword evidence="3 4" id="KW-0687">Ribonucleoprotein</keyword>
<sequence length="143" mass="15806">MKTFSAKAQEHNPTWWVIDAKNQILGDVAVAAANLLRGKTKPTFTPHVDTGDFVVVLNASEVRLSGKKETQKIYTSKAGYVGNQKVENVERVRARRPQLLVERAVKGMVPHNRLGRSVLGKLKIYAGAEHPHEAQNPKPFSVA</sequence>
<dbReference type="HAMAP" id="MF_01366">
    <property type="entry name" value="Ribosomal_uL13"/>
    <property type="match status" value="1"/>
</dbReference>
<dbReference type="CDD" id="cd00392">
    <property type="entry name" value="Ribosomal_L13"/>
    <property type="match status" value="1"/>
</dbReference>
<dbReference type="Proteomes" id="UP001596052">
    <property type="component" value="Unassembled WGS sequence"/>
</dbReference>
<dbReference type="InterPro" id="IPR023563">
    <property type="entry name" value="Ribosomal_uL13_CS"/>
</dbReference>
<dbReference type="PIRSF" id="PIRSF002181">
    <property type="entry name" value="Ribosomal_L13"/>
    <property type="match status" value="1"/>
</dbReference>
<evidence type="ECO:0000256" key="3">
    <source>
        <dbReference type="ARBA" id="ARBA00023274"/>
    </source>
</evidence>
<reference evidence="8" key="1">
    <citation type="journal article" date="2019" name="Int. J. Syst. Evol. Microbiol.">
        <title>The Global Catalogue of Microorganisms (GCM) 10K type strain sequencing project: providing services to taxonomists for standard genome sequencing and annotation.</title>
        <authorList>
            <consortium name="The Broad Institute Genomics Platform"/>
            <consortium name="The Broad Institute Genome Sequencing Center for Infectious Disease"/>
            <person name="Wu L."/>
            <person name="Ma J."/>
        </authorList>
    </citation>
    <scope>NUCLEOTIDE SEQUENCE [LARGE SCALE GENOMIC DNA]</scope>
    <source>
        <strain evidence="8">CGMCC 4.1469</strain>
    </source>
</reference>
<evidence type="ECO:0000313" key="7">
    <source>
        <dbReference type="EMBL" id="MFC5455956.1"/>
    </source>
</evidence>
<name>A0ABW0KTV2_9BACT</name>
<protein>
    <recommendedName>
        <fullName evidence="4">Large ribosomal subunit protein uL13</fullName>
    </recommendedName>
</protein>
<evidence type="ECO:0000256" key="5">
    <source>
        <dbReference type="RuleBase" id="RU003877"/>
    </source>
</evidence>
<evidence type="ECO:0000256" key="2">
    <source>
        <dbReference type="ARBA" id="ARBA00022980"/>
    </source>
</evidence>
<dbReference type="NCBIfam" id="TIGR01066">
    <property type="entry name" value="rplM_bact"/>
    <property type="match status" value="1"/>
</dbReference>
<comment type="caution">
    <text evidence="7">The sequence shown here is derived from an EMBL/GenBank/DDBJ whole genome shotgun (WGS) entry which is preliminary data.</text>
</comment>
<dbReference type="GO" id="GO:0005840">
    <property type="term" value="C:ribosome"/>
    <property type="evidence" value="ECO:0007669"/>
    <property type="project" value="UniProtKB-KW"/>
</dbReference>
<gene>
    <name evidence="4 6 7" type="primary">rplM</name>
    <name evidence="7" type="ORF">ACFQDI_13915</name>
</gene>
<proteinExistence type="inferred from homology"/>
<dbReference type="InterPro" id="IPR005823">
    <property type="entry name" value="Ribosomal_uL13_bac-type"/>
</dbReference>
<keyword evidence="2 4" id="KW-0689">Ribosomal protein</keyword>
<dbReference type="PROSITE" id="PS00783">
    <property type="entry name" value="RIBOSOMAL_L13"/>
    <property type="match status" value="1"/>
</dbReference>
<dbReference type="InterPro" id="IPR005822">
    <property type="entry name" value="Ribosomal_uL13"/>
</dbReference>
<organism evidence="7 8">
    <name type="scientific">Prosthecobacter fluviatilis</name>
    <dbReference type="NCBI Taxonomy" id="445931"/>
    <lineage>
        <taxon>Bacteria</taxon>
        <taxon>Pseudomonadati</taxon>
        <taxon>Verrucomicrobiota</taxon>
        <taxon>Verrucomicrobiia</taxon>
        <taxon>Verrucomicrobiales</taxon>
        <taxon>Verrucomicrobiaceae</taxon>
        <taxon>Prosthecobacter</taxon>
    </lineage>
</organism>
<dbReference type="PANTHER" id="PTHR11545">
    <property type="entry name" value="RIBOSOMAL PROTEIN L13"/>
    <property type="match status" value="1"/>
</dbReference>
<dbReference type="Gene3D" id="3.90.1180.10">
    <property type="entry name" value="Ribosomal protein L13"/>
    <property type="match status" value="1"/>
</dbReference>
<comment type="function">
    <text evidence="4 6">This protein is one of the early assembly proteins of the 50S ribosomal subunit, although it is not seen to bind rRNA by itself. It is important during the early stages of 50S assembly.</text>
</comment>
<comment type="similarity">
    <text evidence="1 4 5">Belongs to the universal ribosomal protein uL13 family.</text>
</comment>
<dbReference type="EMBL" id="JBHSMQ010000004">
    <property type="protein sequence ID" value="MFC5455956.1"/>
    <property type="molecule type" value="Genomic_DNA"/>
</dbReference>
<evidence type="ECO:0000256" key="4">
    <source>
        <dbReference type="HAMAP-Rule" id="MF_01366"/>
    </source>
</evidence>
<accession>A0ABW0KTV2</accession>
<dbReference type="PANTHER" id="PTHR11545:SF2">
    <property type="entry name" value="LARGE RIBOSOMAL SUBUNIT PROTEIN UL13M"/>
    <property type="match status" value="1"/>
</dbReference>
<evidence type="ECO:0000256" key="6">
    <source>
        <dbReference type="RuleBase" id="RU003878"/>
    </source>
</evidence>
<keyword evidence="8" id="KW-1185">Reference proteome</keyword>
<evidence type="ECO:0000256" key="1">
    <source>
        <dbReference type="ARBA" id="ARBA00006227"/>
    </source>
</evidence>
<dbReference type="RefSeq" id="WP_377167638.1">
    <property type="nucleotide sequence ID" value="NZ_JBHSMQ010000004.1"/>
</dbReference>
<dbReference type="Pfam" id="PF00572">
    <property type="entry name" value="Ribosomal_L13"/>
    <property type="match status" value="1"/>
</dbReference>
<evidence type="ECO:0000313" key="8">
    <source>
        <dbReference type="Proteomes" id="UP001596052"/>
    </source>
</evidence>